<name>A0A227KHF9_9BURK</name>
<evidence type="ECO:0000313" key="11">
    <source>
        <dbReference type="Proteomes" id="UP000214610"/>
    </source>
</evidence>
<comment type="caution">
    <text evidence="10">The sequence shown here is derived from an EMBL/GenBank/DDBJ whole genome shotgun (WGS) entry which is preliminary data.</text>
</comment>
<dbReference type="InterPro" id="IPR006657">
    <property type="entry name" value="MoPterin_dinucl-bd_dom"/>
</dbReference>
<organism evidence="10 11">
    <name type="scientific">Turicimonas muris</name>
    <dbReference type="NCBI Taxonomy" id="1796652"/>
    <lineage>
        <taxon>Bacteria</taxon>
        <taxon>Pseudomonadati</taxon>
        <taxon>Pseudomonadota</taxon>
        <taxon>Betaproteobacteria</taxon>
        <taxon>Burkholderiales</taxon>
        <taxon>Sutterellaceae</taxon>
        <taxon>Turicimonas</taxon>
    </lineage>
</organism>
<evidence type="ECO:0000259" key="7">
    <source>
        <dbReference type="Pfam" id="PF00384"/>
    </source>
</evidence>
<evidence type="ECO:0000256" key="5">
    <source>
        <dbReference type="ARBA" id="ARBA00022764"/>
    </source>
</evidence>
<dbReference type="Gene3D" id="3.40.228.10">
    <property type="entry name" value="Dimethylsulfoxide Reductase, domain 2"/>
    <property type="match status" value="1"/>
</dbReference>
<dbReference type="PANTHER" id="PTHR43742:SF10">
    <property type="entry name" value="TRIMETHYLAMINE-N-OXIDE REDUCTASE 2"/>
    <property type="match status" value="1"/>
</dbReference>
<feature type="domain" description="Molybdopterin oxidoreductase N-terminal" evidence="9">
    <location>
        <begin position="20"/>
        <end position="49"/>
    </location>
</feature>
<reference evidence="11" key="1">
    <citation type="submission" date="2017-05" db="EMBL/GenBank/DDBJ databases">
        <title>Improved OligoMM genomes.</title>
        <authorList>
            <person name="Garzetti D."/>
        </authorList>
    </citation>
    <scope>NUCLEOTIDE SEQUENCE [LARGE SCALE GENOMIC DNA]</scope>
    <source>
        <strain evidence="11">YL45</strain>
    </source>
</reference>
<evidence type="ECO:0000256" key="2">
    <source>
        <dbReference type="ARBA" id="ARBA00010312"/>
    </source>
</evidence>
<evidence type="ECO:0000256" key="3">
    <source>
        <dbReference type="ARBA" id="ARBA00022505"/>
    </source>
</evidence>
<accession>A0A227KHF9</accession>
<protein>
    <recommendedName>
        <fullName evidence="12">Trimethylamine-N-oxide reductase TorA</fullName>
    </recommendedName>
</protein>
<dbReference type="InterPro" id="IPR041460">
    <property type="entry name" value="Molybdopterin_N"/>
</dbReference>
<feature type="domain" description="Molybdopterin dinucleotide-binding" evidence="8">
    <location>
        <begin position="641"/>
        <end position="749"/>
    </location>
</feature>
<evidence type="ECO:0000256" key="6">
    <source>
        <dbReference type="ARBA" id="ARBA00023002"/>
    </source>
</evidence>
<dbReference type="GO" id="GO:0043546">
    <property type="term" value="F:molybdopterin cofactor binding"/>
    <property type="evidence" value="ECO:0007669"/>
    <property type="project" value="InterPro"/>
</dbReference>
<dbReference type="Pfam" id="PF18364">
    <property type="entry name" value="Molybdopterin_N"/>
    <property type="match status" value="1"/>
</dbReference>
<evidence type="ECO:0000256" key="4">
    <source>
        <dbReference type="ARBA" id="ARBA00022723"/>
    </source>
</evidence>
<gene>
    <name evidence="10" type="ORF">ADH67_08685</name>
</gene>
<keyword evidence="4" id="KW-0479">Metal-binding</keyword>
<dbReference type="GO" id="GO:0016491">
    <property type="term" value="F:oxidoreductase activity"/>
    <property type="evidence" value="ECO:0007669"/>
    <property type="project" value="UniProtKB-KW"/>
</dbReference>
<keyword evidence="5" id="KW-0574">Periplasm</keyword>
<dbReference type="RefSeq" id="WP_066594266.1">
    <property type="nucleotide sequence ID" value="NZ_CAJTBZ010000008.1"/>
</dbReference>
<dbReference type="Proteomes" id="UP000214610">
    <property type="component" value="Unassembled WGS sequence"/>
</dbReference>
<evidence type="ECO:0000259" key="8">
    <source>
        <dbReference type="Pfam" id="PF01568"/>
    </source>
</evidence>
<dbReference type="SUPFAM" id="SSF53706">
    <property type="entry name" value="Formate dehydrogenase/DMSO reductase, domains 1-3"/>
    <property type="match status" value="1"/>
</dbReference>
<dbReference type="GO" id="GO:0009055">
    <property type="term" value="F:electron transfer activity"/>
    <property type="evidence" value="ECO:0007669"/>
    <property type="project" value="TreeGrafter"/>
</dbReference>
<dbReference type="Gene3D" id="2.40.40.20">
    <property type="match status" value="1"/>
</dbReference>
<dbReference type="InterPro" id="IPR006656">
    <property type="entry name" value="Mopterin_OxRdtase"/>
</dbReference>
<comment type="similarity">
    <text evidence="2">Belongs to the prokaryotic molybdopterin-containing oxidoreductase family.</text>
</comment>
<dbReference type="GO" id="GO:0009061">
    <property type="term" value="P:anaerobic respiration"/>
    <property type="evidence" value="ECO:0007669"/>
    <property type="project" value="TreeGrafter"/>
</dbReference>
<evidence type="ECO:0000259" key="9">
    <source>
        <dbReference type="Pfam" id="PF18364"/>
    </source>
</evidence>
<dbReference type="Pfam" id="PF01568">
    <property type="entry name" value="Molydop_binding"/>
    <property type="match status" value="1"/>
</dbReference>
<dbReference type="GeneID" id="78362183"/>
<dbReference type="PANTHER" id="PTHR43742">
    <property type="entry name" value="TRIMETHYLAMINE-N-OXIDE REDUCTASE"/>
    <property type="match status" value="1"/>
</dbReference>
<keyword evidence="3" id="KW-0500">Molybdenum</keyword>
<dbReference type="EMBL" id="NHMP01000005">
    <property type="protein sequence ID" value="OXE47227.1"/>
    <property type="molecule type" value="Genomic_DNA"/>
</dbReference>
<keyword evidence="11" id="KW-1185">Reference proteome</keyword>
<proteinExistence type="inferred from homology"/>
<evidence type="ECO:0008006" key="12">
    <source>
        <dbReference type="Google" id="ProtNLM"/>
    </source>
</evidence>
<dbReference type="Gene3D" id="3.90.55.10">
    <property type="entry name" value="Dimethylsulfoxide Reductase, domain 3"/>
    <property type="match status" value="1"/>
</dbReference>
<dbReference type="InterPro" id="IPR006655">
    <property type="entry name" value="Mopterin_OxRdtase_prok_CS"/>
</dbReference>
<dbReference type="SUPFAM" id="SSF50692">
    <property type="entry name" value="ADC-like"/>
    <property type="match status" value="1"/>
</dbReference>
<comment type="cofactor">
    <cofactor evidence="1">
        <name>Mo-bis(molybdopterin guanine dinucleotide)</name>
        <dbReference type="ChEBI" id="CHEBI:60539"/>
    </cofactor>
</comment>
<dbReference type="PROSITE" id="PS00490">
    <property type="entry name" value="MOLYBDOPTERIN_PROK_2"/>
    <property type="match status" value="1"/>
</dbReference>
<dbReference type="InterPro" id="IPR050612">
    <property type="entry name" value="Prok_Mopterin_Oxidored"/>
</dbReference>
<evidence type="ECO:0000256" key="1">
    <source>
        <dbReference type="ARBA" id="ARBA00001942"/>
    </source>
</evidence>
<dbReference type="AlphaFoldDB" id="A0A227KHF9"/>
<dbReference type="Pfam" id="PF00384">
    <property type="entry name" value="Molybdopterin"/>
    <property type="match status" value="1"/>
</dbReference>
<feature type="domain" description="Molybdopterin oxidoreductase" evidence="7">
    <location>
        <begin position="64"/>
        <end position="527"/>
    </location>
</feature>
<dbReference type="GO" id="GO:0030151">
    <property type="term" value="F:molybdenum ion binding"/>
    <property type="evidence" value="ECO:0007669"/>
    <property type="project" value="TreeGrafter"/>
</dbReference>
<keyword evidence="6" id="KW-0560">Oxidoreductase</keyword>
<dbReference type="InterPro" id="IPR009010">
    <property type="entry name" value="Asp_de-COase-like_dom_sf"/>
</dbReference>
<sequence>MESAGKNTNQLDVRGNQLISASHWGIFHPIVQDGRVVDVQPFEKDSAPSKNLKKLVKLQTSSNRILHPYVRKEYLEKGPASSEKRGKDEWIQVTWDEALDLVASEIKRIYKNFGPAAMFGRSYGWKSSGLVHSAHTLQQRLLNLCGGFVECANSYSTGAIATILPYVTGSSELKSTAWPNILKHSERIVFWGCDPLVTGDIDWIAPLHRAQKYLDQLKSSSIKTYSINPVRPETSKFLENDWIAPKPGTDTALMLALMHELIAAGMANKSFLDKYTFGFDALKNYILCSTDGVEKNAEWAEKETGIQASVIRNLAQDLATHRTMLMIGWGPQRARYGEQFPWMAYALACVLGQIGLPGGGIGSNYHYSDGGVPVRKGKQPRGISSKVAPVWPYKKPGEFSQKIPVASFVDCFLNPGKVIDFNGKKVKYPEVKMVMWTGGNPFSHQPETNRLKKAWSIPETVVVSDHVWSATARHADLVLPASTTLERNDIVGIGTYTNDGIVAMHKAVEAPGEAKSDYEIYTLLAEKLGLKEAFTEGLDEAGWIRKIYNDTLAPNKKIGVELPAFEEFWTQGYVLYPEDPEEGEYVAFADFINSPEGTPLKTESGKFQLFSPTIDSFGYEDCRGYPMYFRPEELRAAENEFFLVSLKASDRLHGQLHNLDATFDGPKVSEKVRINREDGEKLGLQSGEKVELSNSRGIVVATVELSDDVAIGVVAVCHGGMFFPIANKDVGGCSNTLVKDVPTSSLSRGNVASYGTVKVRKVLYSKRQNLMLIP</sequence>
<dbReference type="Gene3D" id="3.40.50.740">
    <property type="match status" value="1"/>
</dbReference>
<evidence type="ECO:0000313" key="10">
    <source>
        <dbReference type="EMBL" id="OXE47227.1"/>
    </source>
</evidence>
<dbReference type="GO" id="GO:0030288">
    <property type="term" value="C:outer membrane-bounded periplasmic space"/>
    <property type="evidence" value="ECO:0007669"/>
    <property type="project" value="TreeGrafter"/>
</dbReference>